<keyword evidence="1" id="KW-0472">Membrane</keyword>
<dbReference type="EMBL" id="JASZYV010000001">
    <property type="protein sequence ID" value="MDM0043450.1"/>
    <property type="molecule type" value="Genomic_DNA"/>
</dbReference>
<evidence type="ECO:0000313" key="3">
    <source>
        <dbReference type="Proteomes" id="UP001174908"/>
    </source>
</evidence>
<dbReference type="RefSeq" id="WP_286658560.1">
    <property type="nucleotide sequence ID" value="NZ_JASZYV010000001.1"/>
</dbReference>
<comment type="caution">
    <text evidence="2">The sequence shown here is derived from an EMBL/GenBank/DDBJ whole genome shotgun (WGS) entry which is preliminary data.</text>
</comment>
<protein>
    <submittedName>
        <fullName evidence="2">Uncharacterized protein</fullName>
    </submittedName>
</protein>
<reference evidence="2" key="1">
    <citation type="submission" date="2023-06" db="EMBL/GenBank/DDBJ databases">
        <authorList>
            <person name="Jiang Y."/>
            <person name="Liu Q."/>
        </authorList>
    </citation>
    <scope>NUCLEOTIDE SEQUENCE</scope>
    <source>
        <strain evidence="2">CGMCC 1.12089</strain>
    </source>
</reference>
<evidence type="ECO:0000256" key="1">
    <source>
        <dbReference type="SAM" id="Phobius"/>
    </source>
</evidence>
<gene>
    <name evidence="2" type="ORF">QTH91_03065</name>
</gene>
<proteinExistence type="predicted"/>
<dbReference type="Proteomes" id="UP001174908">
    <property type="component" value="Unassembled WGS sequence"/>
</dbReference>
<keyword evidence="3" id="KW-1185">Reference proteome</keyword>
<accession>A0ABT7N6C9</accession>
<keyword evidence="1" id="KW-0812">Transmembrane</keyword>
<organism evidence="2 3">
    <name type="scientific">Variovorax dokdonensis</name>
    <dbReference type="NCBI Taxonomy" id="344883"/>
    <lineage>
        <taxon>Bacteria</taxon>
        <taxon>Pseudomonadati</taxon>
        <taxon>Pseudomonadota</taxon>
        <taxon>Betaproteobacteria</taxon>
        <taxon>Burkholderiales</taxon>
        <taxon>Comamonadaceae</taxon>
        <taxon>Variovorax</taxon>
    </lineage>
</organism>
<name>A0ABT7N6C9_9BURK</name>
<feature type="transmembrane region" description="Helical" evidence="1">
    <location>
        <begin position="44"/>
        <end position="63"/>
    </location>
</feature>
<keyword evidence="1" id="KW-1133">Transmembrane helix</keyword>
<feature type="transmembrane region" description="Helical" evidence="1">
    <location>
        <begin position="20"/>
        <end position="38"/>
    </location>
</feature>
<sequence>MRQMLSHLFPSKDENGARLAAYAFLVAILGAVLGFGGFPKAGYWIVATAILLGLGGIVAHFVVNWRSIFHIDQ</sequence>
<evidence type="ECO:0000313" key="2">
    <source>
        <dbReference type="EMBL" id="MDM0043450.1"/>
    </source>
</evidence>